<gene>
    <name evidence="1" type="ORF">SAY89_11335</name>
</gene>
<accession>A0AAF1C5M3</accession>
<name>A0AAF1C5M3_9CHRO</name>
<dbReference type="RefSeq" id="WP_320000997.1">
    <property type="nucleotide sequence ID" value="NZ_CP138348.1"/>
</dbReference>
<dbReference type="AlphaFoldDB" id="A0AAF1C5M3"/>
<proteinExistence type="predicted"/>
<organism evidence="1">
    <name type="scientific">Cyanobacterium aponinum AL20115</name>
    <dbReference type="NCBI Taxonomy" id="3090662"/>
    <lineage>
        <taxon>Bacteria</taxon>
        <taxon>Bacillati</taxon>
        <taxon>Cyanobacteriota</taxon>
        <taxon>Cyanophyceae</taxon>
        <taxon>Oscillatoriophycideae</taxon>
        <taxon>Chroococcales</taxon>
        <taxon>Geminocystaceae</taxon>
        <taxon>Cyanobacterium</taxon>
    </lineage>
</organism>
<reference evidence="1" key="1">
    <citation type="submission" date="2023-11" db="EMBL/GenBank/DDBJ databases">
        <title>Genome sequence of Cyanobacterium aponinum BCRC AL20115.</title>
        <authorList>
            <person name="Chang H.-Y."/>
            <person name="Lin K.-M."/>
            <person name="Hsueh H.-T."/>
            <person name="Chu H.-A."/>
            <person name="Kuo C.-H."/>
        </authorList>
    </citation>
    <scope>NUCLEOTIDE SEQUENCE</scope>
    <source>
        <strain evidence="1">AL20115</strain>
    </source>
</reference>
<dbReference type="EMBL" id="CP138348">
    <property type="protein sequence ID" value="WPF87399.1"/>
    <property type="molecule type" value="Genomic_DNA"/>
</dbReference>
<evidence type="ECO:0000313" key="1">
    <source>
        <dbReference type="EMBL" id="WPF87399.1"/>
    </source>
</evidence>
<sequence>MTGQIPDTFIYNEDKFELVYLKGGDLITPQDYGMNPQILHTACYRGFYSTYEIKDNQLLLQEMVVGEITGQYPEINGVEPKQQDYRVYYENLSLLTDFTGVIRIAKELIDTLYIHMGYQKGTAYKTLLELKFQHGSLINVKDLSKQNRKGAFKKSTEKTSPLNIINNSFDLTFDDLLEEN</sequence>
<protein>
    <submittedName>
        <fullName evidence="1">Uncharacterized protein</fullName>
    </submittedName>
</protein>